<dbReference type="WBParaSite" id="HCON_00134040-00001">
    <property type="protein sequence ID" value="HCON_00134040-00001"/>
    <property type="gene ID" value="HCON_00134040"/>
</dbReference>
<protein>
    <submittedName>
        <fullName evidence="2">Uncharacterized protein</fullName>
    </submittedName>
</protein>
<dbReference type="Pfam" id="PF08560">
    <property type="entry name" value="DUF1757"/>
    <property type="match status" value="1"/>
</dbReference>
<name>A0A7I4YS82_HAECO</name>
<dbReference type="Proteomes" id="UP000025227">
    <property type="component" value="Unplaced"/>
</dbReference>
<proteinExistence type="predicted"/>
<dbReference type="PANTHER" id="PTHR38636">
    <property type="entry name" value="PROTEIN CBG20488"/>
    <property type="match status" value="1"/>
</dbReference>
<dbReference type="OrthoDB" id="5793798at2759"/>
<sequence>MIGLETWFYNFSQFFYKASTPEALADIPRPYLEYSIWGLFKGAEISSVAGGLVAHPIYRWYLHRQLTPEKTTPNSHKIIRNACRRLQGRFLLAGLFAGPVIATIHSLSIGNEAVVREKCYQIRCDTEPLSMDRFVAVFGFIGWYWKRFQGAVDGINIAIIYSLINAKIIAPRTSPIFRDRVQPHERYKSAEDAMYTGSRLKKFLADQEKQKAMESNK</sequence>
<dbReference type="PANTHER" id="PTHR38636:SF2">
    <property type="entry name" value="TRANSCELLULAR CHAPERONE SIGNALING (X)CROSS TISSUE"/>
    <property type="match status" value="1"/>
</dbReference>
<keyword evidence="1" id="KW-1185">Reference proteome</keyword>
<reference evidence="2" key="1">
    <citation type="submission" date="2020-12" db="UniProtKB">
        <authorList>
            <consortium name="WormBaseParasite"/>
        </authorList>
    </citation>
    <scope>IDENTIFICATION</scope>
    <source>
        <strain evidence="2">MHco3</strain>
    </source>
</reference>
<dbReference type="InterPro" id="IPR013869">
    <property type="entry name" value="DUF1757"/>
</dbReference>
<organism evidence="1 2">
    <name type="scientific">Haemonchus contortus</name>
    <name type="common">Barber pole worm</name>
    <dbReference type="NCBI Taxonomy" id="6289"/>
    <lineage>
        <taxon>Eukaryota</taxon>
        <taxon>Metazoa</taxon>
        <taxon>Ecdysozoa</taxon>
        <taxon>Nematoda</taxon>
        <taxon>Chromadorea</taxon>
        <taxon>Rhabditida</taxon>
        <taxon>Rhabditina</taxon>
        <taxon>Rhabditomorpha</taxon>
        <taxon>Strongyloidea</taxon>
        <taxon>Trichostrongylidae</taxon>
        <taxon>Haemonchus</taxon>
    </lineage>
</organism>
<evidence type="ECO:0000313" key="2">
    <source>
        <dbReference type="WBParaSite" id="HCON_00134040-00001"/>
    </source>
</evidence>
<evidence type="ECO:0000313" key="1">
    <source>
        <dbReference type="Proteomes" id="UP000025227"/>
    </source>
</evidence>
<dbReference type="AlphaFoldDB" id="A0A7I4YS82"/>
<dbReference type="OMA" id="RCSEQMM"/>
<accession>A0A7I4YS82</accession>